<evidence type="ECO:0000256" key="1">
    <source>
        <dbReference type="ARBA" id="ARBA00010940"/>
    </source>
</evidence>
<dbReference type="InterPro" id="IPR036390">
    <property type="entry name" value="WH_DNA-bd_sf"/>
</dbReference>
<dbReference type="Proteomes" id="UP000594263">
    <property type="component" value="Unplaced"/>
</dbReference>
<feature type="region of interest" description="Disordered" evidence="7">
    <location>
        <begin position="95"/>
        <end position="146"/>
    </location>
</feature>
<keyword evidence="3 6" id="KW-0238">DNA-binding</keyword>
<evidence type="ECO:0000256" key="7">
    <source>
        <dbReference type="SAM" id="MobiDB-lite"/>
    </source>
</evidence>
<keyword evidence="4 6" id="KW-0804">Transcription</keyword>
<protein>
    <recommendedName>
        <fullName evidence="8">E2F/DP family winged-helix DNA-binding domain-containing protein</fullName>
    </recommendedName>
</protein>
<evidence type="ECO:0000313" key="10">
    <source>
        <dbReference type="Proteomes" id="UP000594263"/>
    </source>
</evidence>
<feature type="compositionally biased region" description="Basic and acidic residues" evidence="7">
    <location>
        <begin position="52"/>
        <end position="64"/>
    </location>
</feature>
<dbReference type="Gramene" id="Kaladp0095s0692.1.v1.1">
    <property type="protein sequence ID" value="Kaladp0095s0692.1.v1.1"/>
    <property type="gene ID" value="Kaladp0095s0692.v1.1"/>
</dbReference>
<dbReference type="GO" id="GO:0090575">
    <property type="term" value="C:RNA polymerase II transcription regulator complex"/>
    <property type="evidence" value="ECO:0007669"/>
    <property type="project" value="TreeGrafter"/>
</dbReference>
<keyword evidence="6" id="KW-0539">Nucleus</keyword>
<dbReference type="InterPro" id="IPR015633">
    <property type="entry name" value="E2F"/>
</dbReference>
<dbReference type="InterPro" id="IPR003316">
    <property type="entry name" value="E2F_WHTH_DNA-bd_dom"/>
</dbReference>
<keyword evidence="5" id="KW-0131">Cell cycle</keyword>
<dbReference type="EnsemblPlants" id="Kaladp0095s0692.1.v1.1">
    <property type="protein sequence ID" value="Kaladp0095s0692.1.v1.1"/>
    <property type="gene ID" value="Kaladp0095s0692.v1.1"/>
</dbReference>
<dbReference type="SUPFAM" id="SSF144074">
    <property type="entry name" value="E2F-DP heterodimerization region"/>
    <property type="match status" value="1"/>
</dbReference>
<keyword evidence="10" id="KW-1185">Reference proteome</keyword>
<accession>A0A7N0V3X8</accession>
<feature type="compositionally biased region" description="Polar residues" evidence="7">
    <location>
        <begin position="135"/>
        <end position="146"/>
    </location>
</feature>
<dbReference type="InterPro" id="IPR036388">
    <property type="entry name" value="WH-like_DNA-bd_sf"/>
</dbReference>
<comment type="similarity">
    <text evidence="1 6">Belongs to the E2F/DP family.</text>
</comment>
<feature type="domain" description="E2F/DP family winged-helix DNA-binding" evidence="8">
    <location>
        <begin position="157"/>
        <end position="222"/>
    </location>
</feature>
<comment type="subcellular location">
    <subcellularLocation>
        <location evidence="6">Nucleus</location>
    </subcellularLocation>
</comment>
<dbReference type="Gene3D" id="6.10.250.540">
    <property type="match status" value="1"/>
</dbReference>
<evidence type="ECO:0000313" key="9">
    <source>
        <dbReference type="EnsemblPlants" id="Kaladp0095s0692.1.v1.1"/>
    </source>
</evidence>
<feature type="region of interest" description="Disordered" evidence="7">
    <location>
        <begin position="1"/>
        <end position="69"/>
    </location>
</feature>
<keyword evidence="2 6" id="KW-0805">Transcription regulation</keyword>
<dbReference type="GO" id="GO:0000981">
    <property type="term" value="F:DNA-binding transcription factor activity, RNA polymerase II-specific"/>
    <property type="evidence" value="ECO:0007669"/>
    <property type="project" value="TreeGrafter"/>
</dbReference>
<dbReference type="CDD" id="cd14660">
    <property type="entry name" value="E2F_DD"/>
    <property type="match status" value="1"/>
</dbReference>
<evidence type="ECO:0000256" key="5">
    <source>
        <dbReference type="ARBA" id="ARBA00023306"/>
    </source>
</evidence>
<dbReference type="AlphaFoldDB" id="A0A7N0V3X8"/>
<organism evidence="9 10">
    <name type="scientific">Kalanchoe fedtschenkoi</name>
    <name type="common">Lavender scallops</name>
    <name type="synonym">South American air plant</name>
    <dbReference type="NCBI Taxonomy" id="63787"/>
    <lineage>
        <taxon>Eukaryota</taxon>
        <taxon>Viridiplantae</taxon>
        <taxon>Streptophyta</taxon>
        <taxon>Embryophyta</taxon>
        <taxon>Tracheophyta</taxon>
        <taxon>Spermatophyta</taxon>
        <taxon>Magnoliopsida</taxon>
        <taxon>eudicotyledons</taxon>
        <taxon>Gunneridae</taxon>
        <taxon>Pentapetalae</taxon>
        <taxon>Saxifragales</taxon>
        <taxon>Crassulaceae</taxon>
        <taxon>Kalanchoe</taxon>
    </lineage>
</organism>
<dbReference type="PANTHER" id="PTHR12081">
    <property type="entry name" value="TRANSCRIPTION FACTOR E2F"/>
    <property type="match status" value="1"/>
</dbReference>
<evidence type="ECO:0000259" key="8">
    <source>
        <dbReference type="SMART" id="SM01372"/>
    </source>
</evidence>
<sequence>MSSPISGERRPLPLPPPPQPSRYHYQALCPNQLPADAAKSAPALPSPQLFHSDSRSPDSNRKLTETSMNPVAISVGLRAGDGPCSVSDARRFSTNHESHVAGYGGSNDRRPASNGPSVKPDRSPPNKDQSKIKASKNTKNGNLKSENDYLNSAVSCRYDSSLGLLTKKFINLIQGTKDRPLDLNYSAQVLQVQKRRIYDITNVLEGIGLIEKTSKNHVRWKGSNIMGEMDLDDEITMLKAEMEQLCAMECRLDARIREKQELLRAIDEDENYNKYLFLTENDITSLPCFQNQTIVVVKAPPASMVEVPDPDVQDFSGQQRQYRMIIRSTRGPIDLYLLSKVNGVPECVSVESAQPMDASVMDASSKKTECAKQSSSSELPGITKIVPVESQSDDDYWFCSDPGISITDLWDTNGTA</sequence>
<dbReference type="PANTHER" id="PTHR12081:SF51">
    <property type="entry name" value="TRANSCRIPTION FACTOR E2FC"/>
    <property type="match status" value="1"/>
</dbReference>
<proteinExistence type="inferred from homology"/>
<dbReference type="Gene3D" id="1.10.10.10">
    <property type="entry name" value="Winged helix-like DNA-binding domain superfamily/Winged helix DNA-binding domain"/>
    <property type="match status" value="1"/>
</dbReference>
<reference evidence="9" key="1">
    <citation type="submission" date="2021-01" db="UniProtKB">
        <authorList>
            <consortium name="EnsemblPlants"/>
        </authorList>
    </citation>
    <scope>IDENTIFICATION</scope>
</reference>
<dbReference type="InterPro" id="IPR037241">
    <property type="entry name" value="E2F-DP_heterodim"/>
</dbReference>
<dbReference type="SUPFAM" id="SSF46785">
    <property type="entry name" value="Winged helix' DNA-binding domain"/>
    <property type="match status" value="1"/>
</dbReference>
<evidence type="ECO:0000256" key="2">
    <source>
        <dbReference type="ARBA" id="ARBA00023015"/>
    </source>
</evidence>
<dbReference type="OMA" id="IKAPYAS"/>
<dbReference type="Pfam" id="PF02319">
    <property type="entry name" value="WHD_E2F_TDP"/>
    <property type="match status" value="1"/>
</dbReference>
<dbReference type="GO" id="GO:0000978">
    <property type="term" value="F:RNA polymerase II cis-regulatory region sequence-specific DNA binding"/>
    <property type="evidence" value="ECO:0007669"/>
    <property type="project" value="InterPro"/>
</dbReference>
<evidence type="ECO:0000256" key="3">
    <source>
        <dbReference type="ARBA" id="ARBA00023125"/>
    </source>
</evidence>
<feature type="compositionally biased region" description="Basic and acidic residues" evidence="7">
    <location>
        <begin position="119"/>
        <end position="131"/>
    </location>
</feature>
<dbReference type="InterPro" id="IPR032198">
    <property type="entry name" value="E2F_CC-MB"/>
</dbReference>
<dbReference type="SMART" id="SM01372">
    <property type="entry name" value="E2F_TDP"/>
    <property type="match status" value="1"/>
</dbReference>
<dbReference type="GO" id="GO:0046983">
    <property type="term" value="F:protein dimerization activity"/>
    <property type="evidence" value="ECO:0007669"/>
    <property type="project" value="InterPro"/>
</dbReference>
<evidence type="ECO:0000256" key="4">
    <source>
        <dbReference type="ARBA" id="ARBA00023163"/>
    </source>
</evidence>
<dbReference type="Pfam" id="PF16421">
    <property type="entry name" value="E2F_CC-MB"/>
    <property type="match status" value="1"/>
</dbReference>
<dbReference type="FunFam" id="1.10.10.10:FF:000008">
    <property type="entry name" value="E2F transcription factor 1"/>
    <property type="match status" value="1"/>
</dbReference>
<name>A0A7N0V3X8_KALFE</name>
<evidence type="ECO:0000256" key="6">
    <source>
        <dbReference type="RuleBase" id="RU003796"/>
    </source>
</evidence>